<name>A0A7S3V7X7_9STRA</name>
<evidence type="ECO:0000256" key="4">
    <source>
        <dbReference type="ARBA" id="ARBA00023128"/>
    </source>
</evidence>
<dbReference type="AlphaFoldDB" id="A0A7S3V7X7"/>
<dbReference type="GO" id="GO:0033615">
    <property type="term" value="P:mitochondrial proton-transporting ATP synthase complex assembly"/>
    <property type="evidence" value="ECO:0007669"/>
    <property type="project" value="TreeGrafter"/>
</dbReference>
<evidence type="ECO:0000256" key="5">
    <source>
        <dbReference type="ARBA" id="ARBA00023186"/>
    </source>
</evidence>
<evidence type="ECO:0000256" key="2">
    <source>
        <dbReference type="ARBA" id="ARBA00008231"/>
    </source>
</evidence>
<comment type="similarity">
    <text evidence="2">Belongs to the ATP12 family.</text>
</comment>
<feature type="signal peptide" evidence="6">
    <location>
        <begin position="1"/>
        <end position="31"/>
    </location>
</feature>
<dbReference type="Gene3D" id="3.30.2180.10">
    <property type="entry name" value="ATP12-like"/>
    <property type="match status" value="1"/>
</dbReference>
<keyword evidence="4" id="KW-0496">Mitochondrion</keyword>
<organism evidence="7">
    <name type="scientific">Chaetoceros debilis</name>
    <dbReference type="NCBI Taxonomy" id="122233"/>
    <lineage>
        <taxon>Eukaryota</taxon>
        <taxon>Sar</taxon>
        <taxon>Stramenopiles</taxon>
        <taxon>Ochrophyta</taxon>
        <taxon>Bacillariophyta</taxon>
        <taxon>Coscinodiscophyceae</taxon>
        <taxon>Chaetocerotophycidae</taxon>
        <taxon>Chaetocerotales</taxon>
        <taxon>Chaetocerotaceae</taxon>
        <taxon>Chaetoceros</taxon>
    </lineage>
</organism>
<comment type="subcellular location">
    <subcellularLocation>
        <location evidence="1">Mitochondrion</location>
    </subcellularLocation>
</comment>
<keyword evidence="6" id="KW-0732">Signal</keyword>
<dbReference type="Pfam" id="PF07542">
    <property type="entry name" value="ATP12"/>
    <property type="match status" value="1"/>
</dbReference>
<accession>A0A7S3V7X7</accession>
<dbReference type="InterPro" id="IPR042272">
    <property type="entry name" value="ATP12_ATP_synth-F1-assembly_N"/>
</dbReference>
<dbReference type="SUPFAM" id="SSF160909">
    <property type="entry name" value="ATP12-like"/>
    <property type="match status" value="1"/>
</dbReference>
<dbReference type="GO" id="GO:0005739">
    <property type="term" value="C:mitochondrion"/>
    <property type="evidence" value="ECO:0007669"/>
    <property type="project" value="UniProtKB-SubCell"/>
</dbReference>
<evidence type="ECO:0000256" key="3">
    <source>
        <dbReference type="ARBA" id="ARBA00022946"/>
    </source>
</evidence>
<evidence type="ECO:0000313" key="7">
    <source>
        <dbReference type="EMBL" id="CAE0463297.1"/>
    </source>
</evidence>
<dbReference type="PANTHER" id="PTHR21013:SF10">
    <property type="entry name" value="ATP SYNTHASE MITOCHONDRIAL F1 COMPLEX ASSEMBLY FACTOR 2"/>
    <property type="match status" value="1"/>
</dbReference>
<reference evidence="7" key="1">
    <citation type="submission" date="2021-01" db="EMBL/GenBank/DDBJ databases">
        <authorList>
            <person name="Corre E."/>
            <person name="Pelletier E."/>
            <person name="Niang G."/>
            <person name="Scheremetjew M."/>
            <person name="Finn R."/>
            <person name="Kale V."/>
            <person name="Holt S."/>
            <person name="Cochrane G."/>
            <person name="Meng A."/>
            <person name="Brown T."/>
            <person name="Cohen L."/>
        </authorList>
    </citation>
    <scope>NUCLEOTIDE SEQUENCE</scope>
    <source>
        <strain evidence="7">MM31A-1</strain>
    </source>
</reference>
<dbReference type="Gene3D" id="1.10.3580.10">
    <property type="entry name" value="ATP12 ATPase"/>
    <property type="match status" value="1"/>
</dbReference>
<dbReference type="EMBL" id="HBIO01010486">
    <property type="protein sequence ID" value="CAE0463297.1"/>
    <property type="molecule type" value="Transcribed_RNA"/>
</dbReference>
<proteinExistence type="inferred from homology"/>
<feature type="chain" id="PRO_5030790559" description="ATP synthase mitochondrial F1 complex assembly factor 2" evidence="6">
    <location>
        <begin position="32"/>
        <end position="384"/>
    </location>
</feature>
<gene>
    <name evidence="7" type="ORF">CDEB00056_LOCUS8138</name>
</gene>
<dbReference type="PANTHER" id="PTHR21013">
    <property type="entry name" value="ATP SYNTHASE MITOCHONDRIAL F1 COMPLEX ASSEMBLY FACTOR 2/ATP12 PROTEIN, MITOCHONDRIAL PRECURSOR"/>
    <property type="match status" value="1"/>
</dbReference>
<evidence type="ECO:0008006" key="8">
    <source>
        <dbReference type="Google" id="ProtNLM"/>
    </source>
</evidence>
<evidence type="ECO:0000256" key="1">
    <source>
        <dbReference type="ARBA" id="ARBA00004173"/>
    </source>
</evidence>
<sequence length="384" mass="42586">MTWITRSCFKTRSLLRFRVCLSAATVPSVQSSTKKQCFHSSAPKWKNPKNLARDTRVAGRKRFYKVVDVKPISPPWEEIEYGSEEGVTAPTVDNPISAGVDGTDSATNVSLEKPTKATMQKYLSPSSSKSENWYGVCLDGRLMKTPLGSTLAVPSLSLALAIASEWDAQHESIKPAQMPLMTLTCTALDQFATPAVREHTIDDLLRYLRNDTTCYWADATEDRLLHRRQSKSWDNLHKWVECKESGLGSKPAVAIGAGEGLIMSRMRKTKAYAGLPHEEELIDNARIFLQGCDAWTLVAMQSITMEAKSFLIGLAAVKGSKTIDGPVKNPFRRDAKKAVIASRVEEEFQIENWGLVEGGHDYDRLNCSIQIHSSLSLMQCLSNA</sequence>
<dbReference type="InterPro" id="IPR011419">
    <property type="entry name" value="ATP12_ATP_synth-F1-assembly"/>
</dbReference>
<dbReference type="InterPro" id="IPR023335">
    <property type="entry name" value="ATP12_ortho_dom_sf"/>
</dbReference>
<keyword evidence="3" id="KW-0809">Transit peptide</keyword>
<evidence type="ECO:0000256" key="6">
    <source>
        <dbReference type="SAM" id="SignalP"/>
    </source>
</evidence>
<protein>
    <recommendedName>
        <fullName evidence="8">ATP synthase mitochondrial F1 complex assembly factor 2</fullName>
    </recommendedName>
</protein>
<keyword evidence="5" id="KW-0143">Chaperone</keyword>